<keyword evidence="1" id="KW-0175">Coiled coil</keyword>
<evidence type="ECO:0000313" key="3">
    <source>
        <dbReference type="EMBL" id="GJU00422.1"/>
    </source>
</evidence>
<reference evidence="3" key="2">
    <citation type="submission" date="2022-01" db="EMBL/GenBank/DDBJ databases">
        <authorList>
            <person name="Yamashiro T."/>
            <person name="Shiraishi A."/>
            <person name="Satake H."/>
            <person name="Nakayama K."/>
        </authorList>
    </citation>
    <scope>NUCLEOTIDE SEQUENCE</scope>
</reference>
<sequence>MANLKYSDKHNMVAFLKKPNESVGFTESNWQTATVRTLANGTQQLVASIDSKEYTITEASVRSKLQLADATGIHNLSDAEIYAGLATLGSYEAPLPEGNTSGSVEDSVQHKELMVLVSKLVTRINSLEKELKDTKQTLGNVVLKLVKKVKTLETTLKRKSKKVLISESEGEESEDQGRKFQDIDDDPLVSLVRESMKEKSTDFVTPTKASGEAHEEEISPTILEAAKTLSKVASQGVSKEKSTDKGKRYRRRARSMAKKIDTGLDAEEEINTGREEINTGIEEVSTGSTKVDSGTASKRGQREGKAPMVEEDIQATHKTKEQLRQEEAGLEEAIKLQAQLDEEVAKQIHLDKMIAKRMAEEEDWDTIRAKLEANAELTKDMLGKDLPEQDFAKRMVEMVNQRKKHFSEERAKAKRNKPMTQSQLRIYMSNYLKNQGTWKLSQLKKLKFEEIKEEFDKYGEELQTKTSKKQRFDDKDVPAIGEKVIEVKEDEPVKRIGKRKKQKARKGINVDKSAQEDSETDKRWNQVEALSMEQTGLRSAYDRVLRVDLQTLMFDPLSYEDRCYLELYHFTKKMVRWRCLAKVIAGKWKITDGKMNEVCYKILKMIEKQAGIRK</sequence>
<feature type="coiled-coil region" evidence="1">
    <location>
        <begin position="313"/>
        <end position="343"/>
    </location>
</feature>
<proteinExistence type="predicted"/>
<feature type="region of interest" description="Disordered" evidence="2">
    <location>
        <begin position="160"/>
        <end position="185"/>
    </location>
</feature>
<evidence type="ECO:0000313" key="4">
    <source>
        <dbReference type="Proteomes" id="UP001151760"/>
    </source>
</evidence>
<accession>A0ABQ5IM27</accession>
<feature type="compositionally biased region" description="Basic residues" evidence="2">
    <location>
        <begin position="496"/>
        <end position="506"/>
    </location>
</feature>
<name>A0ABQ5IM27_9ASTR</name>
<gene>
    <name evidence="3" type="ORF">Tco_1110760</name>
</gene>
<feature type="region of interest" description="Disordered" evidence="2">
    <location>
        <begin position="496"/>
        <end position="522"/>
    </location>
</feature>
<feature type="region of interest" description="Disordered" evidence="2">
    <location>
        <begin position="233"/>
        <end position="257"/>
    </location>
</feature>
<comment type="caution">
    <text evidence="3">The sequence shown here is derived from an EMBL/GenBank/DDBJ whole genome shotgun (WGS) entry which is preliminary data.</text>
</comment>
<dbReference type="EMBL" id="BQNB010020862">
    <property type="protein sequence ID" value="GJU00422.1"/>
    <property type="molecule type" value="Genomic_DNA"/>
</dbReference>
<feature type="region of interest" description="Disordered" evidence="2">
    <location>
        <begin position="276"/>
        <end position="307"/>
    </location>
</feature>
<feature type="compositionally biased region" description="Basic residues" evidence="2">
    <location>
        <begin position="247"/>
        <end position="257"/>
    </location>
</feature>
<feature type="coiled-coil region" evidence="1">
    <location>
        <begin position="117"/>
        <end position="144"/>
    </location>
</feature>
<dbReference type="Proteomes" id="UP001151760">
    <property type="component" value="Unassembled WGS sequence"/>
</dbReference>
<evidence type="ECO:0000256" key="1">
    <source>
        <dbReference type="SAM" id="Coils"/>
    </source>
</evidence>
<feature type="region of interest" description="Disordered" evidence="2">
    <location>
        <begin position="197"/>
        <end position="217"/>
    </location>
</feature>
<organism evidence="3 4">
    <name type="scientific">Tanacetum coccineum</name>
    <dbReference type="NCBI Taxonomy" id="301880"/>
    <lineage>
        <taxon>Eukaryota</taxon>
        <taxon>Viridiplantae</taxon>
        <taxon>Streptophyta</taxon>
        <taxon>Embryophyta</taxon>
        <taxon>Tracheophyta</taxon>
        <taxon>Spermatophyta</taxon>
        <taxon>Magnoliopsida</taxon>
        <taxon>eudicotyledons</taxon>
        <taxon>Gunneridae</taxon>
        <taxon>Pentapetalae</taxon>
        <taxon>asterids</taxon>
        <taxon>campanulids</taxon>
        <taxon>Asterales</taxon>
        <taxon>Asteraceae</taxon>
        <taxon>Asteroideae</taxon>
        <taxon>Anthemideae</taxon>
        <taxon>Anthemidinae</taxon>
        <taxon>Tanacetum</taxon>
    </lineage>
</organism>
<reference evidence="3" key="1">
    <citation type="journal article" date="2022" name="Int. J. Mol. Sci.">
        <title>Draft Genome of Tanacetum Coccineum: Genomic Comparison of Closely Related Tanacetum-Family Plants.</title>
        <authorList>
            <person name="Yamashiro T."/>
            <person name="Shiraishi A."/>
            <person name="Nakayama K."/>
            <person name="Satake H."/>
        </authorList>
    </citation>
    <scope>NUCLEOTIDE SEQUENCE</scope>
</reference>
<protein>
    <submittedName>
        <fullName evidence="3">Uncharacterized protein</fullName>
    </submittedName>
</protein>
<evidence type="ECO:0000256" key="2">
    <source>
        <dbReference type="SAM" id="MobiDB-lite"/>
    </source>
</evidence>
<keyword evidence="4" id="KW-1185">Reference proteome</keyword>
<feature type="compositionally biased region" description="Polar residues" evidence="2">
    <location>
        <begin position="285"/>
        <end position="298"/>
    </location>
</feature>